<evidence type="ECO:0000256" key="2">
    <source>
        <dbReference type="ARBA" id="ARBA00022723"/>
    </source>
</evidence>
<name>A0ABT6A3H9_9ACTN</name>
<dbReference type="PANTHER" id="PTHR34978">
    <property type="entry name" value="POSSIBLE SENSOR-TRANSDUCER PROTEIN BLAR"/>
    <property type="match status" value="1"/>
</dbReference>
<keyword evidence="4 6" id="KW-0862">Zinc</keyword>
<keyword evidence="5 6" id="KW-0482">Metalloprotease</keyword>
<proteinExistence type="inferred from homology"/>
<keyword evidence="7" id="KW-1133">Transmembrane helix</keyword>
<keyword evidence="7" id="KW-0812">Transmembrane</keyword>
<dbReference type="InterPro" id="IPR001915">
    <property type="entry name" value="Peptidase_M48"/>
</dbReference>
<comment type="similarity">
    <text evidence="6">Belongs to the peptidase M48 family.</text>
</comment>
<protein>
    <submittedName>
        <fullName evidence="9">M48 family metalloprotease</fullName>
        <ecNumber evidence="9">3.4.24.-</ecNumber>
    </submittedName>
</protein>
<evidence type="ECO:0000256" key="1">
    <source>
        <dbReference type="ARBA" id="ARBA00022670"/>
    </source>
</evidence>
<evidence type="ECO:0000256" key="5">
    <source>
        <dbReference type="ARBA" id="ARBA00023049"/>
    </source>
</evidence>
<dbReference type="Proteomes" id="UP001221150">
    <property type="component" value="Unassembled WGS sequence"/>
</dbReference>
<evidence type="ECO:0000256" key="7">
    <source>
        <dbReference type="SAM" id="Phobius"/>
    </source>
</evidence>
<evidence type="ECO:0000313" key="10">
    <source>
        <dbReference type="Proteomes" id="UP001221150"/>
    </source>
</evidence>
<dbReference type="InterPro" id="IPR052173">
    <property type="entry name" value="Beta-lactam_resp_regulator"/>
</dbReference>
<reference evidence="9 10" key="1">
    <citation type="submission" date="2023-03" db="EMBL/GenBank/DDBJ databases">
        <title>Draft genome sequence of Streptomyces sp. K1PA1 isolated from peat swamp forest in Thailand.</title>
        <authorList>
            <person name="Klaysubun C."/>
            <person name="Duangmal K."/>
        </authorList>
    </citation>
    <scope>NUCLEOTIDE SEQUENCE [LARGE SCALE GENOMIC DNA]</scope>
    <source>
        <strain evidence="9 10">K1PA1</strain>
    </source>
</reference>
<evidence type="ECO:0000256" key="4">
    <source>
        <dbReference type="ARBA" id="ARBA00022833"/>
    </source>
</evidence>
<sequence>MRVDVYVPLLLSVLLAAVSPGVGRRVAPALAARVLTAAAAVTAAATVWSLVLLAATLVDDAPPVVDQARRHGLRPPEPVPEVIGVAACLALLLVAHRLWRAARAEYVVRRALRRLCAGHPGSTELIVAASPVPQAFAIPGRAAVLGRPGRPGRILVTAGMLGALEPVERRVLLAHERAHLSHRHALLVTAAALAVAANPLLGPVRGTVAFLVERWADERAADAVGDRTATARALARAALTAGRAEPSCALSFTDRAVTRRIAALQSAPPPHLWPVAAAVLALGVLPLVGAADATDDLVGLLRGVLG</sequence>
<dbReference type="Gene3D" id="3.30.2010.10">
    <property type="entry name" value="Metalloproteases ('zincins'), catalytic domain"/>
    <property type="match status" value="1"/>
</dbReference>
<feature type="transmembrane region" description="Helical" evidence="7">
    <location>
        <begin position="35"/>
        <end position="58"/>
    </location>
</feature>
<keyword evidence="1 6" id="KW-0645">Protease</keyword>
<dbReference type="PANTHER" id="PTHR34978:SF3">
    <property type="entry name" value="SLR0241 PROTEIN"/>
    <property type="match status" value="1"/>
</dbReference>
<comment type="caution">
    <text evidence="9">The sequence shown here is derived from an EMBL/GenBank/DDBJ whole genome shotgun (WGS) entry which is preliminary data.</text>
</comment>
<keyword evidence="2" id="KW-0479">Metal-binding</keyword>
<dbReference type="EMBL" id="JARJBB010000004">
    <property type="protein sequence ID" value="MDF3299017.1"/>
    <property type="molecule type" value="Genomic_DNA"/>
</dbReference>
<organism evidence="9 10">
    <name type="scientific">Streptomyces tropicalis</name>
    <dbReference type="NCBI Taxonomy" id="3034234"/>
    <lineage>
        <taxon>Bacteria</taxon>
        <taxon>Bacillati</taxon>
        <taxon>Actinomycetota</taxon>
        <taxon>Actinomycetes</taxon>
        <taxon>Kitasatosporales</taxon>
        <taxon>Streptomycetaceae</taxon>
        <taxon>Streptomyces</taxon>
    </lineage>
</organism>
<feature type="transmembrane region" description="Helical" evidence="7">
    <location>
        <begin position="78"/>
        <end position="99"/>
    </location>
</feature>
<dbReference type="EC" id="3.4.24.-" evidence="9"/>
<keyword evidence="7" id="KW-0472">Membrane</keyword>
<comment type="cofactor">
    <cofactor evidence="6">
        <name>Zn(2+)</name>
        <dbReference type="ChEBI" id="CHEBI:29105"/>
    </cofactor>
    <text evidence="6">Binds 1 zinc ion per subunit.</text>
</comment>
<dbReference type="GO" id="GO:0008237">
    <property type="term" value="F:metallopeptidase activity"/>
    <property type="evidence" value="ECO:0007669"/>
    <property type="project" value="UniProtKB-KW"/>
</dbReference>
<dbReference type="RefSeq" id="WP_276108565.1">
    <property type="nucleotide sequence ID" value="NZ_JARJBB010000004.1"/>
</dbReference>
<feature type="transmembrane region" description="Helical" evidence="7">
    <location>
        <begin position="6"/>
        <end position="23"/>
    </location>
</feature>
<keyword evidence="10" id="KW-1185">Reference proteome</keyword>
<evidence type="ECO:0000259" key="8">
    <source>
        <dbReference type="Pfam" id="PF01435"/>
    </source>
</evidence>
<gene>
    <name evidence="9" type="ORF">P3H78_10300</name>
</gene>
<dbReference type="Pfam" id="PF01435">
    <property type="entry name" value="Peptidase_M48"/>
    <property type="match status" value="1"/>
</dbReference>
<evidence type="ECO:0000256" key="3">
    <source>
        <dbReference type="ARBA" id="ARBA00022801"/>
    </source>
</evidence>
<evidence type="ECO:0000256" key="6">
    <source>
        <dbReference type="RuleBase" id="RU003983"/>
    </source>
</evidence>
<feature type="domain" description="Peptidase M48" evidence="8">
    <location>
        <begin position="101"/>
        <end position="196"/>
    </location>
</feature>
<keyword evidence="3 6" id="KW-0378">Hydrolase</keyword>
<evidence type="ECO:0000313" key="9">
    <source>
        <dbReference type="EMBL" id="MDF3299017.1"/>
    </source>
</evidence>
<accession>A0ABT6A3H9</accession>